<evidence type="ECO:0000256" key="9">
    <source>
        <dbReference type="ARBA" id="ARBA00023163"/>
    </source>
</evidence>
<gene>
    <name evidence="13" type="ORF">BSOLF_0807</name>
</gene>
<name>A0A2R6Y0D1_9BACL</name>
<evidence type="ECO:0000256" key="4">
    <source>
        <dbReference type="ARBA" id="ARBA00022490"/>
    </source>
</evidence>
<evidence type="ECO:0000259" key="12">
    <source>
        <dbReference type="PROSITE" id="PS50944"/>
    </source>
</evidence>
<keyword evidence="4" id="KW-0963">Cytoplasm</keyword>
<keyword evidence="8" id="KW-0010">Activator</keyword>
<dbReference type="InterPro" id="IPR050536">
    <property type="entry name" value="DtxR_MntR_Metal-Reg"/>
</dbReference>
<dbReference type="GO" id="GO:0046983">
    <property type="term" value="F:protein dimerization activity"/>
    <property type="evidence" value="ECO:0007669"/>
    <property type="project" value="InterPro"/>
</dbReference>
<keyword evidence="7" id="KW-0238">DNA-binding</keyword>
<dbReference type="GO" id="GO:0003700">
    <property type="term" value="F:DNA-binding transcription factor activity"/>
    <property type="evidence" value="ECO:0007669"/>
    <property type="project" value="InterPro"/>
</dbReference>
<evidence type="ECO:0000256" key="1">
    <source>
        <dbReference type="ARBA" id="ARBA00004496"/>
    </source>
</evidence>
<evidence type="ECO:0000256" key="8">
    <source>
        <dbReference type="ARBA" id="ARBA00023159"/>
    </source>
</evidence>
<dbReference type="GO" id="GO:0046914">
    <property type="term" value="F:transition metal ion binding"/>
    <property type="evidence" value="ECO:0007669"/>
    <property type="project" value="InterPro"/>
</dbReference>
<reference evidence="14" key="1">
    <citation type="journal article" date="2018" name="Sci. Rep.">
        <title>Lignite coal burning seam in the remote Altai Mountains harbors a hydrogen-driven thermophilic microbial community.</title>
        <authorList>
            <person name="Kadnikov V.V."/>
            <person name="Mardanov A.V."/>
            <person name="Ivasenko D.A."/>
            <person name="Antsiferov D.V."/>
            <person name="Beletsky A.V."/>
            <person name="Karnachuk O.V."/>
            <person name="Ravin N.V."/>
        </authorList>
    </citation>
    <scope>NUCLEOTIDE SEQUENCE [LARGE SCALE GENOMIC DNA]</scope>
</reference>
<keyword evidence="9" id="KW-0804">Transcription</keyword>
<comment type="similarity">
    <text evidence="2">Belongs to the DtxR/MntR family.</text>
</comment>
<dbReference type="Gene3D" id="1.10.10.10">
    <property type="entry name" value="Winged helix-like DNA-binding domain superfamily/Winged helix DNA-binding domain"/>
    <property type="match status" value="1"/>
</dbReference>
<dbReference type="InterPro" id="IPR036388">
    <property type="entry name" value="WH-like_DNA-bd_sf"/>
</dbReference>
<protein>
    <recommendedName>
        <fullName evidence="11">Manganese transport regulator</fullName>
    </recommendedName>
</protein>
<evidence type="ECO:0000256" key="6">
    <source>
        <dbReference type="ARBA" id="ARBA00023015"/>
    </source>
</evidence>
<evidence type="ECO:0000256" key="3">
    <source>
        <dbReference type="ARBA" id="ARBA00011738"/>
    </source>
</evidence>
<dbReference type="AlphaFoldDB" id="A0A2R6Y0D1"/>
<dbReference type="SUPFAM" id="SSF47979">
    <property type="entry name" value="Iron-dependent repressor protein, dimerization domain"/>
    <property type="match status" value="1"/>
</dbReference>
<dbReference type="SUPFAM" id="SSF46785">
    <property type="entry name" value="Winged helix' DNA-binding domain"/>
    <property type="match status" value="1"/>
</dbReference>
<dbReference type="PROSITE" id="PS50944">
    <property type="entry name" value="HTH_DTXR"/>
    <property type="match status" value="1"/>
</dbReference>
<evidence type="ECO:0000256" key="11">
    <source>
        <dbReference type="ARBA" id="ARBA00032593"/>
    </source>
</evidence>
<dbReference type="InterPro" id="IPR036390">
    <property type="entry name" value="WH_DNA-bd_sf"/>
</dbReference>
<comment type="subcellular location">
    <subcellularLocation>
        <location evidence="1">Cytoplasm</location>
    </subcellularLocation>
</comment>
<evidence type="ECO:0000256" key="10">
    <source>
        <dbReference type="ARBA" id="ARBA00023211"/>
    </source>
</evidence>
<dbReference type="Proteomes" id="UP000244338">
    <property type="component" value="Unassembled WGS sequence"/>
</dbReference>
<keyword evidence="10" id="KW-0464">Manganese</keyword>
<evidence type="ECO:0000256" key="7">
    <source>
        <dbReference type="ARBA" id="ARBA00023125"/>
    </source>
</evidence>
<dbReference type="InterPro" id="IPR022687">
    <property type="entry name" value="HTH_DTXR"/>
</dbReference>
<feature type="domain" description="HTH dtxR-type" evidence="12">
    <location>
        <begin position="40"/>
        <end position="101"/>
    </location>
</feature>
<dbReference type="NCBIfam" id="NF003025">
    <property type="entry name" value="PRK03902.1"/>
    <property type="match status" value="1"/>
</dbReference>
<dbReference type="FunFam" id="1.10.10.10:FF:000189">
    <property type="entry name" value="HTH-type transcriptional regulator MntR"/>
    <property type="match status" value="1"/>
</dbReference>
<dbReference type="SMART" id="SM00529">
    <property type="entry name" value="HTH_DTXR"/>
    <property type="match status" value="1"/>
</dbReference>
<organism evidence="13 14">
    <name type="scientific">Candidatus Carbonibacillus altaicus</name>
    <dbReference type="NCBI Taxonomy" id="2163959"/>
    <lineage>
        <taxon>Bacteria</taxon>
        <taxon>Bacillati</taxon>
        <taxon>Bacillota</taxon>
        <taxon>Bacilli</taxon>
        <taxon>Bacillales</taxon>
        <taxon>Candidatus Carbonibacillus</taxon>
    </lineage>
</organism>
<evidence type="ECO:0000313" key="13">
    <source>
        <dbReference type="EMBL" id="PTQ56114.1"/>
    </source>
</evidence>
<evidence type="ECO:0000256" key="2">
    <source>
        <dbReference type="ARBA" id="ARBA00007871"/>
    </source>
</evidence>
<evidence type="ECO:0000313" key="14">
    <source>
        <dbReference type="Proteomes" id="UP000244338"/>
    </source>
</evidence>
<dbReference type="GO" id="GO:0003677">
    <property type="term" value="F:DNA binding"/>
    <property type="evidence" value="ECO:0007669"/>
    <property type="project" value="UniProtKB-KW"/>
</dbReference>
<dbReference type="Pfam" id="PF02742">
    <property type="entry name" value="Fe_dep_repr_C"/>
    <property type="match status" value="1"/>
</dbReference>
<sequence>MMLQHVLQFLFGTADRMPLHRFLKKAMMWIRMQGGEKRMRTPTMEDYLETIFNLIKEKGYARVADIAERLDVHPSSVTKMVQRLDKDEYLVYEKYRGFMLTNKGKKLGKRLVDRHELLESFLQLLNLPEDVVARDVEGMEHHVSPETLDALSDLLQFFAEDPSRLRIFHDLRMASAEASQEEPNRVQAVEVKNAQYSVRTRLDIDLTET</sequence>
<dbReference type="EMBL" id="PEBX01000044">
    <property type="protein sequence ID" value="PTQ56114.1"/>
    <property type="molecule type" value="Genomic_DNA"/>
</dbReference>
<dbReference type="Gene3D" id="1.10.60.10">
    <property type="entry name" value="Iron dependent repressor, metal binding and dimerisation domain"/>
    <property type="match status" value="1"/>
</dbReference>
<accession>A0A2R6Y0D1</accession>
<dbReference type="InterPro" id="IPR036421">
    <property type="entry name" value="Fe_dep_repressor_sf"/>
</dbReference>
<dbReference type="InterPro" id="IPR001367">
    <property type="entry name" value="Fe_dep_repressor"/>
</dbReference>
<comment type="caution">
    <text evidence="13">The sequence shown here is derived from an EMBL/GenBank/DDBJ whole genome shotgun (WGS) entry which is preliminary data.</text>
</comment>
<comment type="subunit">
    <text evidence="3">Homodimer.</text>
</comment>
<dbReference type="PANTHER" id="PTHR33238:SF11">
    <property type="entry name" value="TRANSCRIPTIONAL REGULATOR MNTR"/>
    <property type="match status" value="1"/>
</dbReference>
<dbReference type="GO" id="GO:0005737">
    <property type="term" value="C:cytoplasm"/>
    <property type="evidence" value="ECO:0007669"/>
    <property type="project" value="UniProtKB-SubCell"/>
</dbReference>
<evidence type="ECO:0000256" key="5">
    <source>
        <dbReference type="ARBA" id="ARBA00022491"/>
    </source>
</evidence>
<dbReference type="PANTHER" id="PTHR33238">
    <property type="entry name" value="IRON (METAL) DEPENDENT REPRESSOR, DTXR FAMILY"/>
    <property type="match status" value="1"/>
</dbReference>
<dbReference type="Pfam" id="PF01325">
    <property type="entry name" value="Fe_dep_repress"/>
    <property type="match status" value="1"/>
</dbReference>
<keyword evidence="5" id="KW-0678">Repressor</keyword>
<proteinExistence type="inferred from homology"/>
<keyword evidence="6" id="KW-0805">Transcription regulation</keyword>
<dbReference type="InterPro" id="IPR022689">
    <property type="entry name" value="Iron_dep_repressor"/>
</dbReference>